<accession>A0ABY9JU47</accession>
<evidence type="ECO:0000313" key="1">
    <source>
        <dbReference type="EMBL" id="WLR42936.1"/>
    </source>
</evidence>
<dbReference type="InterPro" id="IPR029058">
    <property type="entry name" value="AB_hydrolase_fold"/>
</dbReference>
<proteinExistence type="predicted"/>
<protein>
    <recommendedName>
        <fullName evidence="3">Alpha/beta hydrolase</fullName>
    </recommendedName>
</protein>
<reference evidence="1 2" key="1">
    <citation type="submission" date="2023-06" db="EMBL/GenBank/DDBJ databases">
        <title>Five Gram-positive bacteria isolated from mangrove sediments in Shenzhen, Guangdong, China.</title>
        <authorList>
            <person name="Yu S."/>
            <person name="Zheng W."/>
            <person name="Huang Y."/>
        </authorList>
    </citation>
    <scope>NUCLEOTIDE SEQUENCE [LARGE SCALE GENOMIC DNA]</scope>
    <source>
        <strain evidence="1 2">SaN35-3</strain>
    </source>
</reference>
<dbReference type="SUPFAM" id="SSF53474">
    <property type="entry name" value="alpha/beta-Hydrolases"/>
    <property type="match status" value="1"/>
</dbReference>
<dbReference type="EMBL" id="CP129013">
    <property type="protein sequence ID" value="WLR42936.1"/>
    <property type="molecule type" value="Genomic_DNA"/>
</dbReference>
<keyword evidence="2" id="KW-1185">Reference proteome</keyword>
<gene>
    <name evidence="1" type="ORF">LC087_01515</name>
</gene>
<dbReference type="Gene3D" id="3.40.50.1820">
    <property type="entry name" value="alpha/beta hydrolase"/>
    <property type="match status" value="1"/>
</dbReference>
<evidence type="ECO:0008006" key="3">
    <source>
        <dbReference type="Google" id="ProtNLM"/>
    </source>
</evidence>
<organism evidence="1 2">
    <name type="scientific">Bacillus carboniphilus</name>
    <dbReference type="NCBI Taxonomy" id="86663"/>
    <lineage>
        <taxon>Bacteria</taxon>
        <taxon>Bacillati</taxon>
        <taxon>Bacillota</taxon>
        <taxon>Bacilli</taxon>
        <taxon>Bacillales</taxon>
        <taxon>Bacillaceae</taxon>
        <taxon>Bacillus</taxon>
    </lineage>
</organism>
<dbReference type="RefSeq" id="WP_226538744.1">
    <property type="nucleotide sequence ID" value="NZ_CP129013.1"/>
</dbReference>
<evidence type="ECO:0000313" key="2">
    <source>
        <dbReference type="Proteomes" id="UP001197974"/>
    </source>
</evidence>
<name>A0ABY9JU47_9BACI</name>
<dbReference type="Proteomes" id="UP001197974">
    <property type="component" value="Chromosome"/>
</dbReference>
<sequence length="258" mass="30743">MEGMYLHMKGGGLVAEITERFFQMENQWNVIHLPIKPRGFGILIFGDQNQYVENGTSFWIQHYGRRHLLDILRNEGYTLINSNLYGSHWGSPKAIKLTKQLYSHVRKKEILNRKFHIFAEGMGALVALQLMEEIPDCIRSVGLLDPCINLVAHLQEERESKFFYSRLREELAKAYQFDPKEIEKQSFVKIEDYQSTKPVRIWQRMTGSQYPYDKHSRKYEEWRRKLGSPIKMTYHLADDYFRIHQSVSRYFQQNEKEL</sequence>